<protein>
    <recommendedName>
        <fullName evidence="4">Vitellogenin II</fullName>
    </recommendedName>
</protein>
<evidence type="ECO:0000313" key="3">
    <source>
        <dbReference type="Proteomes" id="UP000321497"/>
    </source>
</evidence>
<feature type="region of interest" description="Disordered" evidence="1">
    <location>
        <begin position="225"/>
        <end position="349"/>
    </location>
</feature>
<name>A0A5C6YZA1_9FLAO</name>
<dbReference type="EMBL" id="VORT01000005">
    <property type="protein sequence ID" value="TXD73095.1"/>
    <property type="molecule type" value="Genomic_DNA"/>
</dbReference>
<evidence type="ECO:0008006" key="4">
    <source>
        <dbReference type="Google" id="ProtNLM"/>
    </source>
</evidence>
<organism evidence="2 3">
    <name type="scientific">Aequorivita antarctica</name>
    <dbReference type="NCBI Taxonomy" id="153266"/>
    <lineage>
        <taxon>Bacteria</taxon>
        <taxon>Pseudomonadati</taxon>
        <taxon>Bacteroidota</taxon>
        <taxon>Flavobacteriia</taxon>
        <taxon>Flavobacteriales</taxon>
        <taxon>Flavobacteriaceae</taxon>
        <taxon>Aequorivita</taxon>
    </lineage>
</organism>
<proteinExistence type="predicted"/>
<feature type="compositionally biased region" description="Basic and acidic residues" evidence="1">
    <location>
        <begin position="247"/>
        <end position="257"/>
    </location>
</feature>
<feature type="compositionally biased region" description="Polar residues" evidence="1">
    <location>
        <begin position="275"/>
        <end position="301"/>
    </location>
</feature>
<dbReference type="Proteomes" id="UP000321497">
    <property type="component" value="Unassembled WGS sequence"/>
</dbReference>
<feature type="compositionally biased region" description="Low complexity" evidence="1">
    <location>
        <begin position="260"/>
        <end position="274"/>
    </location>
</feature>
<feature type="compositionally biased region" description="Polar residues" evidence="1">
    <location>
        <begin position="234"/>
        <end position="246"/>
    </location>
</feature>
<feature type="compositionally biased region" description="Low complexity" evidence="1">
    <location>
        <begin position="302"/>
        <end position="340"/>
    </location>
</feature>
<reference evidence="2 3" key="1">
    <citation type="submission" date="2019-08" db="EMBL/GenBank/DDBJ databases">
        <title>Genome of Aequorivita antarctica SW49 (type strain).</title>
        <authorList>
            <person name="Bowman J.P."/>
        </authorList>
    </citation>
    <scope>NUCLEOTIDE SEQUENCE [LARGE SCALE GENOMIC DNA]</scope>
    <source>
        <strain evidence="2 3">SW49</strain>
    </source>
</reference>
<evidence type="ECO:0000256" key="1">
    <source>
        <dbReference type="SAM" id="MobiDB-lite"/>
    </source>
</evidence>
<accession>A0A5C6YZA1</accession>
<gene>
    <name evidence="2" type="ORF">ESU54_08120</name>
</gene>
<evidence type="ECO:0000313" key="2">
    <source>
        <dbReference type="EMBL" id="TXD73095.1"/>
    </source>
</evidence>
<sequence length="349" mass="39221">MMSNNKITIDMFTQNFNIKRFIPIALAGVFTLLLTSCGTYNNGYNENDGIYASGNNTNTEEGSTNVEDPYERSNYYKQYFQSKSNAYSDLPEEGAIFTDIDAYSTTESLDEEGNIIIEENYNEEGYGSWGNNAENVTINIYNTGGYGFYHNPYWYGGYWGWGYPYYGYSTPYWGISYGWSYPYYGYGYGYGYGYPYYGYGNYNPYYNNSYYNGVSYNRGRRNTDYNRTEARGRSNVSTRNSSYSRSETTRRINRNDVRANTTRSTRSGTIRSNNVRTTSPNSTRVIRNTPSNTTRSGSYSQPTRSNNTVRSTTPSTRSSNSGSVRSSGSSGSSSSGSTRSSGGGRGGRG</sequence>
<dbReference type="RefSeq" id="WP_146743990.1">
    <property type="nucleotide sequence ID" value="NZ_UEGI01000007.1"/>
</dbReference>
<keyword evidence="3" id="KW-1185">Reference proteome</keyword>
<dbReference type="AlphaFoldDB" id="A0A5C6YZA1"/>
<dbReference type="OrthoDB" id="1443506at2"/>
<comment type="caution">
    <text evidence="2">The sequence shown here is derived from an EMBL/GenBank/DDBJ whole genome shotgun (WGS) entry which is preliminary data.</text>
</comment>